<dbReference type="InterPro" id="IPR009100">
    <property type="entry name" value="AcylCoA_DH/oxidase_NM_dom_sf"/>
</dbReference>
<comment type="similarity">
    <text evidence="2 5">Belongs to the acyl-CoA dehydrogenase family.</text>
</comment>
<gene>
    <name evidence="9" type="ORF">GCM10009416_38560</name>
</gene>
<organism evidence="9 10">
    <name type="scientific">Craurococcus roseus</name>
    <dbReference type="NCBI Taxonomy" id="77585"/>
    <lineage>
        <taxon>Bacteria</taxon>
        <taxon>Pseudomonadati</taxon>
        <taxon>Pseudomonadota</taxon>
        <taxon>Alphaproteobacteria</taxon>
        <taxon>Acetobacterales</taxon>
        <taxon>Acetobacteraceae</taxon>
        <taxon>Craurococcus</taxon>
    </lineage>
</organism>
<feature type="domain" description="Acyl-CoA dehydrogenase/oxidase C-terminal" evidence="6">
    <location>
        <begin position="228"/>
        <end position="374"/>
    </location>
</feature>
<evidence type="ECO:0000313" key="9">
    <source>
        <dbReference type="EMBL" id="GAA0596496.1"/>
    </source>
</evidence>
<dbReference type="InterPro" id="IPR017620">
    <property type="entry name" value="Cyc-hxne_CoA_dehydrogenase"/>
</dbReference>
<dbReference type="SUPFAM" id="SSF56645">
    <property type="entry name" value="Acyl-CoA dehydrogenase NM domain-like"/>
    <property type="match status" value="1"/>
</dbReference>
<dbReference type="NCBIfam" id="TIGR03207">
    <property type="entry name" value="cyc_hxne_CoA_dh"/>
    <property type="match status" value="1"/>
</dbReference>
<dbReference type="RefSeq" id="WP_343897024.1">
    <property type="nucleotide sequence ID" value="NZ_BAAAFZ010000061.1"/>
</dbReference>
<dbReference type="Gene3D" id="2.40.110.10">
    <property type="entry name" value="Butyryl-CoA Dehydrogenase, subunit A, domain 2"/>
    <property type="match status" value="1"/>
</dbReference>
<evidence type="ECO:0000256" key="5">
    <source>
        <dbReference type="RuleBase" id="RU362125"/>
    </source>
</evidence>
<dbReference type="InterPro" id="IPR009075">
    <property type="entry name" value="AcylCo_DH/oxidase_C"/>
</dbReference>
<name>A0ABP3QS73_9PROT</name>
<evidence type="ECO:0000259" key="7">
    <source>
        <dbReference type="Pfam" id="PF02770"/>
    </source>
</evidence>
<evidence type="ECO:0000256" key="1">
    <source>
        <dbReference type="ARBA" id="ARBA00001974"/>
    </source>
</evidence>
<dbReference type="Pfam" id="PF00441">
    <property type="entry name" value="Acyl-CoA_dh_1"/>
    <property type="match status" value="1"/>
</dbReference>
<keyword evidence="3 5" id="KW-0285">Flavoprotein</keyword>
<dbReference type="InterPro" id="IPR036250">
    <property type="entry name" value="AcylCo_DH-like_C"/>
</dbReference>
<keyword evidence="4 5" id="KW-0274">FAD</keyword>
<dbReference type="SUPFAM" id="SSF47203">
    <property type="entry name" value="Acyl-CoA dehydrogenase C-terminal domain-like"/>
    <property type="match status" value="1"/>
</dbReference>
<comment type="caution">
    <text evidence="9">The sequence shown here is derived from an EMBL/GenBank/DDBJ whole genome shotgun (WGS) entry which is preliminary data.</text>
</comment>
<dbReference type="Gene3D" id="1.20.140.10">
    <property type="entry name" value="Butyryl-CoA Dehydrogenase, subunit A, domain 3"/>
    <property type="match status" value="1"/>
</dbReference>
<protein>
    <submittedName>
        <fullName evidence="9">Acyl-CoA dehydrogenase family protein</fullName>
    </submittedName>
</protein>
<feature type="domain" description="Acyl-CoA dehydrogenase/oxidase N-terminal" evidence="8">
    <location>
        <begin position="6"/>
        <end position="117"/>
    </location>
</feature>
<evidence type="ECO:0000313" key="10">
    <source>
        <dbReference type="Proteomes" id="UP001501588"/>
    </source>
</evidence>
<evidence type="ECO:0000259" key="6">
    <source>
        <dbReference type="Pfam" id="PF00441"/>
    </source>
</evidence>
<dbReference type="Proteomes" id="UP001501588">
    <property type="component" value="Unassembled WGS sequence"/>
</dbReference>
<accession>A0ABP3QS73</accession>
<dbReference type="InterPro" id="IPR046373">
    <property type="entry name" value="Acyl-CoA_Oxase/DH_mid-dom_sf"/>
</dbReference>
<reference evidence="10" key="1">
    <citation type="journal article" date="2019" name="Int. J. Syst. Evol. Microbiol.">
        <title>The Global Catalogue of Microorganisms (GCM) 10K type strain sequencing project: providing services to taxonomists for standard genome sequencing and annotation.</title>
        <authorList>
            <consortium name="The Broad Institute Genomics Platform"/>
            <consortium name="The Broad Institute Genome Sequencing Center for Infectious Disease"/>
            <person name="Wu L."/>
            <person name="Ma J."/>
        </authorList>
    </citation>
    <scope>NUCLEOTIDE SEQUENCE [LARGE SCALE GENOMIC DNA]</scope>
    <source>
        <strain evidence="10">JCM 9933</strain>
    </source>
</reference>
<feature type="domain" description="Acyl-CoA oxidase/dehydrogenase middle" evidence="7">
    <location>
        <begin position="121"/>
        <end position="215"/>
    </location>
</feature>
<evidence type="ECO:0000256" key="2">
    <source>
        <dbReference type="ARBA" id="ARBA00009347"/>
    </source>
</evidence>
<dbReference type="InterPro" id="IPR013786">
    <property type="entry name" value="AcylCoA_DH/ox_N"/>
</dbReference>
<dbReference type="Pfam" id="PF02771">
    <property type="entry name" value="Acyl-CoA_dh_N"/>
    <property type="match status" value="1"/>
</dbReference>
<evidence type="ECO:0000256" key="4">
    <source>
        <dbReference type="ARBA" id="ARBA00022827"/>
    </source>
</evidence>
<dbReference type="PANTHER" id="PTHR43884:SF37">
    <property type="entry name" value="ACYL-COA DEHYDROGENASE"/>
    <property type="match status" value="1"/>
</dbReference>
<evidence type="ECO:0000259" key="8">
    <source>
        <dbReference type="Pfam" id="PF02771"/>
    </source>
</evidence>
<evidence type="ECO:0000256" key="3">
    <source>
        <dbReference type="ARBA" id="ARBA00022630"/>
    </source>
</evidence>
<dbReference type="PANTHER" id="PTHR43884">
    <property type="entry name" value="ACYL-COA DEHYDROGENASE"/>
    <property type="match status" value="1"/>
</dbReference>
<dbReference type="InterPro" id="IPR037069">
    <property type="entry name" value="AcylCoA_DH/ox_N_sf"/>
</dbReference>
<proteinExistence type="inferred from homology"/>
<dbReference type="InterPro" id="IPR006091">
    <property type="entry name" value="Acyl-CoA_Oxase/DH_mid-dom"/>
</dbReference>
<dbReference type="EMBL" id="BAAAFZ010000061">
    <property type="protein sequence ID" value="GAA0596496.1"/>
    <property type="molecule type" value="Genomic_DNA"/>
</dbReference>
<keyword evidence="5" id="KW-0560">Oxidoreductase</keyword>
<comment type="cofactor">
    <cofactor evidence="1 5">
        <name>FAD</name>
        <dbReference type="ChEBI" id="CHEBI:57692"/>
    </cofactor>
</comment>
<dbReference type="Gene3D" id="1.10.540.10">
    <property type="entry name" value="Acyl-CoA dehydrogenase/oxidase, N-terminal domain"/>
    <property type="match status" value="1"/>
</dbReference>
<keyword evidence="10" id="KW-1185">Reference proteome</keyword>
<dbReference type="Pfam" id="PF02770">
    <property type="entry name" value="Acyl-CoA_dh_M"/>
    <property type="match status" value="1"/>
</dbReference>
<sequence>MAGVLSEDQSAFQETARRFARERIAPGYMAREREGRVDRALVREMGELGLIGADLPERYGGLGEPSVTAGLAIEAVAHGDMNVAYVPLLASLNGQIIARHASPELAGHWIPRIVSGEALFCIALTEPRGGSDAANLALSARRDGDSYVLNGEKSSISMADQADAAVVFARTGTPESGARGVSAFLVPMDTRGVTTTRFNDLGSHAIGRGSVFFDDARVPAENRLAEEGMGFVQVMQGFDYSRALIGLQCCAAAQASLDESWAYVQERQAFGAPLARYQGVTFPLAEGEGLVAAVRQLCFHTLRLRDEGAPHTAEAAMCKWLGPKTAVDVIHQCLLTHGHYGWSLDLPHQQRLRDVMGLEIGDGTAQIMKLIVARERAGKAAVQYATAHA</sequence>